<name>A0ABV4WAE7_9GAMM</name>
<dbReference type="InterPro" id="IPR037185">
    <property type="entry name" value="EmrE-like"/>
</dbReference>
<keyword evidence="1" id="KW-0812">Transmembrane</keyword>
<feature type="transmembrane region" description="Helical" evidence="1">
    <location>
        <begin position="20"/>
        <end position="41"/>
    </location>
</feature>
<evidence type="ECO:0008006" key="4">
    <source>
        <dbReference type="Google" id="ProtNLM"/>
    </source>
</evidence>
<feature type="transmembrane region" description="Helical" evidence="1">
    <location>
        <begin position="116"/>
        <end position="137"/>
    </location>
</feature>
<keyword evidence="3" id="KW-1185">Reference proteome</keyword>
<proteinExistence type="predicted"/>
<protein>
    <recommendedName>
        <fullName evidence="4">EamA domain-containing protein</fullName>
    </recommendedName>
</protein>
<dbReference type="Proteomes" id="UP001576762">
    <property type="component" value="Unassembled WGS sequence"/>
</dbReference>
<comment type="caution">
    <text evidence="2">The sequence shown here is derived from an EMBL/GenBank/DDBJ whole genome shotgun (WGS) entry which is preliminary data.</text>
</comment>
<reference evidence="2 3" key="1">
    <citation type="submission" date="2024-09" db="EMBL/GenBank/DDBJ databases">
        <title>Draft genome sequences of 6 high pH adapted Marinobacter shengliensis sp. isolated from Mariana forearc serpentinite mud volcanoes.</title>
        <authorList>
            <person name="Elkassas S."/>
            <person name="Serres M."/>
            <person name="Michael N."/>
            <person name="Amina P."/>
            <person name="Teodora Z."/>
            <person name="Julie H."/>
        </authorList>
    </citation>
    <scope>NUCLEOTIDE SEQUENCE [LARGE SCALE GENOMIC DNA]</scope>
    <source>
        <strain evidence="2 3">EB4</strain>
    </source>
</reference>
<feature type="transmembrane region" description="Helical" evidence="1">
    <location>
        <begin position="85"/>
        <end position="110"/>
    </location>
</feature>
<dbReference type="EMBL" id="JBHFLD010000028">
    <property type="protein sequence ID" value="MFB2717174.1"/>
    <property type="molecule type" value="Genomic_DNA"/>
</dbReference>
<dbReference type="Gene3D" id="1.10.3730.20">
    <property type="match status" value="1"/>
</dbReference>
<feature type="transmembrane region" description="Helical" evidence="1">
    <location>
        <begin position="53"/>
        <end position="73"/>
    </location>
</feature>
<keyword evidence="1" id="KW-1133">Transmembrane helix</keyword>
<sequence>MIIKHCSQVLTFLQNQHSEFTGEIIMFLTILATLSYSLMLISLNRGPLFTNGYLVGTLINLFGALIPFTFFLIGGMRLEGSNNVVGVSWGIAGGIGIALFTISMTFLFAGGGTLGFVSPIVYGGSIVIVTLIGFHFFREGLTGLHLSGIGMVLLGIGLIVFAQYRGVTS</sequence>
<evidence type="ECO:0000256" key="1">
    <source>
        <dbReference type="SAM" id="Phobius"/>
    </source>
</evidence>
<accession>A0ABV4WAE7</accession>
<gene>
    <name evidence="2" type="ORF">ACE05E_16970</name>
</gene>
<dbReference type="SUPFAM" id="SSF103481">
    <property type="entry name" value="Multidrug resistance efflux transporter EmrE"/>
    <property type="match status" value="1"/>
</dbReference>
<evidence type="ECO:0000313" key="3">
    <source>
        <dbReference type="Proteomes" id="UP001576762"/>
    </source>
</evidence>
<keyword evidence="1" id="KW-0472">Membrane</keyword>
<feature type="transmembrane region" description="Helical" evidence="1">
    <location>
        <begin position="144"/>
        <end position="164"/>
    </location>
</feature>
<dbReference type="RefSeq" id="WP_138103025.1">
    <property type="nucleotide sequence ID" value="NZ_JBHFLB010000078.1"/>
</dbReference>
<evidence type="ECO:0000313" key="2">
    <source>
        <dbReference type="EMBL" id="MFB2717174.1"/>
    </source>
</evidence>
<organism evidence="2 3">
    <name type="scientific">Marinobacter shengliensis</name>
    <dbReference type="NCBI Taxonomy" id="1389223"/>
    <lineage>
        <taxon>Bacteria</taxon>
        <taxon>Pseudomonadati</taxon>
        <taxon>Pseudomonadota</taxon>
        <taxon>Gammaproteobacteria</taxon>
        <taxon>Pseudomonadales</taxon>
        <taxon>Marinobacteraceae</taxon>
        <taxon>Marinobacter</taxon>
    </lineage>
</organism>